<evidence type="ECO:0000313" key="4">
    <source>
        <dbReference type="EMBL" id="MCK0195811.1"/>
    </source>
</evidence>
<dbReference type="HAMAP" id="MF_01875">
    <property type="entry name" value="Prokaryotic_Ku"/>
    <property type="match status" value="1"/>
</dbReference>
<evidence type="ECO:0000256" key="2">
    <source>
        <dbReference type="HAMAP-Rule" id="MF_01875"/>
    </source>
</evidence>
<dbReference type="PIRSF" id="PIRSF006493">
    <property type="entry name" value="Prok_Ku"/>
    <property type="match status" value="1"/>
</dbReference>
<gene>
    <name evidence="2" type="primary">ku</name>
    <name evidence="4" type="ORF">MWN34_02700</name>
</gene>
<dbReference type="InterPro" id="IPR009187">
    <property type="entry name" value="Prok_Ku"/>
</dbReference>
<dbReference type="PANTHER" id="PTHR41251:SF1">
    <property type="entry name" value="NON-HOMOLOGOUS END JOINING PROTEIN KU"/>
    <property type="match status" value="1"/>
</dbReference>
<evidence type="ECO:0000259" key="3">
    <source>
        <dbReference type="SMART" id="SM00559"/>
    </source>
</evidence>
<dbReference type="PANTHER" id="PTHR41251">
    <property type="entry name" value="NON-HOMOLOGOUS END JOINING PROTEIN KU"/>
    <property type="match status" value="1"/>
</dbReference>
<reference evidence="4 5" key="1">
    <citation type="submission" date="2022-04" db="EMBL/GenBank/DDBJ databases">
        <authorList>
            <person name="Grouzdev D.S."/>
            <person name="Pantiukh K.S."/>
            <person name="Krutkina M.S."/>
        </authorList>
    </citation>
    <scope>NUCLEOTIDE SEQUENCE [LARGE SCALE GENOMIC DNA]</scope>
    <source>
        <strain evidence="4 5">6x-1</strain>
    </source>
</reference>
<comment type="function">
    <text evidence="2">With LigD forms a non-homologous end joining (NHEJ) DNA repair enzyme, which repairs dsDNA breaks with reduced fidelity. Binds linear dsDNA with 5'- and 3'- overhangs but not closed circular dsDNA nor ssDNA. Recruits and stimulates the ligase activity of LigD.</text>
</comment>
<dbReference type="Proteomes" id="UP001203284">
    <property type="component" value="Unassembled WGS sequence"/>
</dbReference>
<name>A0ABT0D784_9HYPH</name>
<keyword evidence="1 2" id="KW-0238">DNA-binding</keyword>
<evidence type="ECO:0000313" key="5">
    <source>
        <dbReference type="Proteomes" id="UP001203284"/>
    </source>
</evidence>
<protein>
    <recommendedName>
        <fullName evidence="2">Non-homologous end joining protein Ku</fullName>
    </recommendedName>
</protein>
<evidence type="ECO:0000256" key="1">
    <source>
        <dbReference type="ARBA" id="ARBA00023125"/>
    </source>
</evidence>
<proteinExistence type="inferred from homology"/>
<dbReference type="SUPFAM" id="SSF100939">
    <property type="entry name" value="SPOC domain-like"/>
    <property type="match status" value="1"/>
</dbReference>
<keyword evidence="2" id="KW-0233">DNA recombination</keyword>
<comment type="caution">
    <text evidence="4">The sequence shown here is derived from an EMBL/GenBank/DDBJ whole genome shotgun (WGS) entry which is preliminary data.</text>
</comment>
<sequence>MASRAFWKGYLKLSLVTCPVAMTPATSESERVRFHTLNRVTGSRIEARYVDAETGKPVREEDEAKAYQTGPDDYVVLEDDELDSVALESTRTIDIETFVPADTIGWIWYDKPHFLVPDDKVGEEAFSVIRAAMAATGTVGISRLVLYRRERAVLLEPRDNGIVLWTLRFGDEVRASDDLFEAANDEPGEEMLGLVERLIERRTRDWDDSLASDPVQENLQKIIAAKKKGRKASRPKIEAEEAPGGNVISIMDALKKSLASEKEKSGKAR</sequence>
<dbReference type="InterPro" id="IPR006164">
    <property type="entry name" value="DNA_bd_Ku70/Ku80"/>
</dbReference>
<comment type="subunit">
    <text evidence="2">Homodimer. Interacts with LigD.</text>
</comment>
<keyword evidence="2" id="KW-0227">DNA damage</keyword>
<accession>A0ABT0D784</accession>
<comment type="similarity">
    <text evidence="2">Belongs to the prokaryotic Ku family.</text>
</comment>
<dbReference type="EMBL" id="JALKCH010000002">
    <property type="protein sequence ID" value="MCK0195811.1"/>
    <property type="molecule type" value="Genomic_DNA"/>
</dbReference>
<keyword evidence="5" id="KW-1185">Reference proteome</keyword>
<dbReference type="RefSeq" id="WP_247026256.1">
    <property type="nucleotide sequence ID" value="NZ_JALKCH010000002.1"/>
</dbReference>
<dbReference type="CDD" id="cd00789">
    <property type="entry name" value="KU_like"/>
    <property type="match status" value="1"/>
</dbReference>
<dbReference type="Gene3D" id="2.40.290.10">
    <property type="match status" value="1"/>
</dbReference>
<dbReference type="InterPro" id="IPR016194">
    <property type="entry name" value="SPOC-like_C_dom_sf"/>
</dbReference>
<keyword evidence="2" id="KW-0234">DNA repair</keyword>
<dbReference type="Pfam" id="PF02735">
    <property type="entry name" value="Ku"/>
    <property type="match status" value="1"/>
</dbReference>
<organism evidence="4 5">
    <name type="scientific">Ancylobacter crimeensis</name>
    <dbReference type="NCBI Taxonomy" id="2579147"/>
    <lineage>
        <taxon>Bacteria</taxon>
        <taxon>Pseudomonadati</taxon>
        <taxon>Pseudomonadota</taxon>
        <taxon>Alphaproteobacteria</taxon>
        <taxon>Hyphomicrobiales</taxon>
        <taxon>Xanthobacteraceae</taxon>
        <taxon>Ancylobacter</taxon>
    </lineage>
</organism>
<feature type="domain" description="Ku" evidence="3">
    <location>
        <begin position="55"/>
        <end position="184"/>
    </location>
</feature>
<dbReference type="SMART" id="SM00559">
    <property type="entry name" value="Ku78"/>
    <property type="match status" value="1"/>
</dbReference>
<dbReference type="NCBIfam" id="TIGR02772">
    <property type="entry name" value="Ku_bact"/>
    <property type="match status" value="1"/>
</dbReference>